<protein>
    <submittedName>
        <fullName evidence="1">Uncharacterized protein</fullName>
    </submittedName>
</protein>
<dbReference type="RefSeq" id="WP_157257649.1">
    <property type="nucleotide sequence ID" value="NZ_JBIVFZ010000003.1"/>
</dbReference>
<dbReference type="PATRIC" id="fig|43678.3.peg.530"/>
<sequence>MTEQQSHRDPEAVAQELLREHPEFDEVPVIEIDETVPPRPEEEIADAVRE</sequence>
<keyword evidence="4" id="KW-1185">Reference proteome</keyword>
<evidence type="ECO:0000313" key="4">
    <source>
        <dbReference type="Proteomes" id="UP000093412"/>
    </source>
</evidence>
<name>A0A163SV55_9CELL</name>
<dbReference type="Proteomes" id="UP000076447">
    <property type="component" value="Unassembled WGS sequence"/>
</dbReference>
<dbReference type="Proteomes" id="UP000093412">
    <property type="component" value="Unassembled WGS sequence"/>
</dbReference>
<evidence type="ECO:0000313" key="3">
    <source>
        <dbReference type="Proteomes" id="UP000076447"/>
    </source>
</evidence>
<evidence type="ECO:0000313" key="1">
    <source>
        <dbReference type="EMBL" id="KZM36794.1"/>
    </source>
</evidence>
<accession>A0A163SV55</accession>
<dbReference type="AlphaFoldDB" id="A0A163SV55"/>
<dbReference type="OrthoDB" id="5149790at2"/>
<reference evidence="1 3" key="1">
    <citation type="submission" date="2016-01" db="EMBL/GenBank/DDBJ databases">
        <title>Genome sequence of Oerskovia enterophila VJag, an agar and cellulose degrading bacterium.</title>
        <authorList>
            <person name="Poehlein A."/>
            <person name="Jag V."/>
            <person name="Bengelsdorf F."/>
            <person name="Duerre P."/>
            <person name="Daniel R."/>
        </authorList>
    </citation>
    <scope>NUCLEOTIDE SEQUENCE [LARGE SCALE GENOMIC DNA]</scope>
    <source>
        <strain evidence="1 3">VJag</strain>
    </source>
</reference>
<proteinExistence type="predicted"/>
<reference evidence="2 4" key="2">
    <citation type="submission" date="2016-06" db="EMBL/GenBank/DDBJ databases">
        <title>Genome sequence of Oerskovia enterophila DSM 43852.</title>
        <authorList>
            <person name="Poehlein A."/>
            <person name="Jag V."/>
            <person name="Bengelsdorf F.R."/>
            <person name="Daniel R."/>
            <person name="Duerre P."/>
        </authorList>
    </citation>
    <scope>NUCLEOTIDE SEQUENCE [LARGE SCALE GENOMIC DNA]</scope>
    <source>
        <strain evidence="2 4">DSM 43852</strain>
    </source>
</reference>
<dbReference type="EMBL" id="LRIE01000041">
    <property type="protein sequence ID" value="KZM36794.1"/>
    <property type="molecule type" value="Genomic_DNA"/>
</dbReference>
<evidence type="ECO:0000313" key="2">
    <source>
        <dbReference type="EMBL" id="OCI30325.1"/>
    </source>
</evidence>
<organism evidence="1 3">
    <name type="scientific">Oerskovia enterophila</name>
    <dbReference type="NCBI Taxonomy" id="43678"/>
    <lineage>
        <taxon>Bacteria</taxon>
        <taxon>Bacillati</taxon>
        <taxon>Actinomycetota</taxon>
        <taxon>Actinomycetes</taxon>
        <taxon>Micrococcales</taxon>
        <taxon>Cellulomonadaceae</taxon>
        <taxon>Oerskovia</taxon>
    </lineage>
</organism>
<dbReference type="EMBL" id="MAQA01000039">
    <property type="protein sequence ID" value="OCI30325.1"/>
    <property type="molecule type" value="Genomic_DNA"/>
</dbReference>
<gene>
    <name evidence="2" type="ORF">OERS_29830</name>
    <name evidence="1" type="ORF">OJAG_04960</name>
</gene>
<comment type="caution">
    <text evidence="1">The sequence shown here is derived from an EMBL/GenBank/DDBJ whole genome shotgun (WGS) entry which is preliminary data.</text>
</comment>
<dbReference type="STRING" id="43678.OJAG_04960"/>